<dbReference type="AlphaFoldDB" id="A0A450SM63"/>
<evidence type="ECO:0000259" key="1">
    <source>
        <dbReference type="Pfam" id="PF02557"/>
    </source>
</evidence>
<dbReference type="CDD" id="cd14814">
    <property type="entry name" value="Peptidase_M15"/>
    <property type="match status" value="1"/>
</dbReference>
<protein>
    <submittedName>
        <fullName evidence="2">D-alanyl-D-alanine carboxypeptidase</fullName>
    </submittedName>
</protein>
<dbReference type="SUPFAM" id="SSF55166">
    <property type="entry name" value="Hedgehog/DD-peptidase"/>
    <property type="match status" value="1"/>
</dbReference>
<keyword evidence="2" id="KW-0378">Hydrolase</keyword>
<evidence type="ECO:0000313" key="3">
    <source>
        <dbReference type="EMBL" id="VFJ57885.1"/>
    </source>
</evidence>
<dbReference type="Pfam" id="PF02557">
    <property type="entry name" value="VanY"/>
    <property type="match status" value="1"/>
</dbReference>
<dbReference type="InterPro" id="IPR052179">
    <property type="entry name" value="DD-CPase-like"/>
</dbReference>
<keyword evidence="2" id="KW-0645">Protease</keyword>
<dbReference type="EMBL" id="CAADEW010000076">
    <property type="protein sequence ID" value="VFJ57885.1"/>
    <property type="molecule type" value="Genomic_DNA"/>
</dbReference>
<dbReference type="InterPro" id="IPR003709">
    <property type="entry name" value="VanY-like_core_dom"/>
</dbReference>
<proteinExistence type="predicted"/>
<dbReference type="PANTHER" id="PTHR34385">
    <property type="entry name" value="D-ALANYL-D-ALANINE CARBOXYPEPTIDASE"/>
    <property type="match status" value="1"/>
</dbReference>
<dbReference type="GO" id="GO:0006508">
    <property type="term" value="P:proteolysis"/>
    <property type="evidence" value="ECO:0007669"/>
    <property type="project" value="InterPro"/>
</dbReference>
<feature type="domain" description="D-alanyl-D-alanine carboxypeptidase-like core" evidence="1">
    <location>
        <begin position="166"/>
        <end position="270"/>
    </location>
</feature>
<dbReference type="PANTHER" id="PTHR34385:SF1">
    <property type="entry name" value="PEPTIDOGLYCAN L-ALANYL-D-GLUTAMATE ENDOPEPTIDASE CWLK"/>
    <property type="match status" value="1"/>
</dbReference>
<sequence>MDRRCFLRLAAGGIATASAAYWSPVSAKPKTPPPGADYFQKIRNFDGDYLGDIILEDEELSLLAEVVAHLRRVQANIGHGNFHLLGFDRMLSIGRNYSSVMPFKAREIEFMDRLFYEEANHYGFFGEKLLTHLTDNISKREVVKIPRIGQYMAKGKSIEICREMQRAVGDDLILTSGVRGIVKQMYLFLNKALASKGNLSRASRSLAPPGYSYHAIGDFDVGQKGLGALNFTKTFATTKVYQRLTTLGFTEIRYPMDNLFGVRFEPWHIKIIS</sequence>
<accession>A0A450SM63</accession>
<evidence type="ECO:0000313" key="2">
    <source>
        <dbReference type="EMBL" id="VFJ54810.1"/>
    </source>
</evidence>
<dbReference type="Gene3D" id="3.30.1380.10">
    <property type="match status" value="1"/>
</dbReference>
<dbReference type="EMBL" id="CAADFD010000020">
    <property type="protein sequence ID" value="VFJ54810.1"/>
    <property type="molecule type" value="Genomic_DNA"/>
</dbReference>
<organism evidence="2">
    <name type="scientific">Candidatus Kentrum sp. FW</name>
    <dbReference type="NCBI Taxonomy" id="2126338"/>
    <lineage>
        <taxon>Bacteria</taxon>
        <taxon>Pseudomonadati</taxon>
        <taxon>Pseudomonadota</taxon>
        <taxon>Gammaproteobacteria</taxon>
        <taxon>Candidatus Kentrum</taxon>
    </lineage>
</organism>
<name>A0A450SM63_9GAMM</name>
<gene>
    <name evidence="3" type="ORF">BECKFW1821A_GA0114235_10764</name>
    <name evidence="2" type="ORF">BECKFW1821B_GA0114236_102020</name>
</gene>
<dbReference type="GO" id="GO:0004180">
    <property type="term" value="F:carboxypeptidase activity"/>
    <property type="evidence" value="ECO:0007669"/>
    <property type="project" value="UniProtKB-KW"/>
</dbReference>
<reference evidence="2" key="1">
    <citation type="submission" date="2019-02" db="EMBL/GenBank/DDBJ databases">
        <authorList>
            <person name="Gruber-Vodicka R. H."/>
            <person name="Seah K. B. B."/>
        </authorList>
    </citation>
    <scope>NUCLEOTIDE SEQUENCE</scope>
    <source>
        <strain evidence="2">BECK_BZ106</strain>
        <strain evidence="3">BECK_BZ15</strain>
    </source>
</reference>
<keyword evidence="2" id="KW-0121">Carboxypeptidase</keyword>
<dbReference type="InterPro" id="IPR009045">
    <property type="entry name" value="Zn_M74/Hedgehog-like"/>
</dbReference>